<evidence type="ECO:0000256" key="1">
    <source>
        <dbReference type="ARBA" id="ARBA00022723"/>
    </source>
</evidence>
<keyword evidence="7" id="KW-1185">Reference proteome</keyword>
<dbReference type="AlphaFoldDB" id="A0A8H6M001"/>
<keyword evidence="3" id="KW-0862">Zinc</keyword>
<accession>A0A8H6M001</accession>
<dbReference type="Proteomes" id="UP000521943">
    <property type="component" value="Unassembled WGS sequence"/>
</dbReference>
<keyword evidence="2 4" id="KW-0863">Zinc-finger</keyword>
<proteinExistence type="predicted"/>
<comment type="caution">
    <text evidence="6">The sequence shown here is derived from an EMBL/GenBank/DDBJ whole genome shotgun (WGS) entry which is preliminary data.</text>
</comment>
<feature type="domain" description="MYND-type" evidence="5">
    <location>
        <begin position="440"/>
        <end position="487"/>
    </location>
</feature>
<dbReference type="PROSITE" id="PS50865">
    <property type="entry name" value="ZF_MYND_2"/>
    <property type="match status" value="1"/>
</dbReference>
<dbReference type="GO" id="GO:0008270">
    <property type="term" value="F:zinc ion binding"/>
    <property type="evidence" value="ECO:0007669"/>
    <property type="project" value="UniProtKB-KW"/>
</dbReference>
<evidence type="ECO:0000313" key="7">
    <source>
        <dbReference type="Proteomes" id="UP000521943"/>
    </source>
</evidence>
<dbReference type="Pfam" id="PF01753">
    <property type="entry name" value="zf-MYND"/>
    <property type="match status" value="1"/>
</dbReference>
<dbReference type="OrthoDB" id="3069301at2759"/>
<gene>
    <name evidence="6" type="ORF">DFP72DRAFT_543788</name>
</gene>
<keyword evidence="1" id="KW-0479">Metal-binding</keyword>
<dbReference type="EMBL" id="JACGCI010000064">
    <property type="protein sequence ID" value="KAF6749240.1"/>
    <property type="molecule type" value="Genomic_DNA"/>
</dbReference>
<name>A0A8H6M001_9AGAR</name>
<sequence length="637" mass="72180">MPTCNADACRVATGNRLTSKLLEAAEGGCDCSLRRVALIISKGSDKCTRRVIKMAFKFLDPEPLTRFTAENPWYSASNRLDSNRAMHSLSILNDIATEFESDPSLMSEELDSYVQSIDGICQWITHSLQREDINVGRSGEVEEGAAFVYWAGILAVTHDVHTRIARALLSSTTFCKLVIQMWAFKTSTGRFKTVLFPKSGCLILKLMQECLNDEAGRELLLQELTRLPHFAKTFAAVTIQRCLQIQEDCFNKSVPRSEALYYVCGVMDVILFSATYNELVERAFANRQYLKHLVSSMLSLSLGASRTDGTFEHLEIASRKFVVLGVDIPSNRVDYNFGEMIDGGFVDYIGRLLDLIPKRVDHDPDVLNRVERVVQALGAQTIHPHVTSRLQEVAMTVKGLARRSWNPRLKNACVDLYEKFREMERIYDSLVRDGVHLCDNQKCGNQLRPQSSSPGSGSKKCSSCSTVIYCSVECQEDDWENMHKSECRSLRVEYFCRKARRHRYSPATRSYHVAYLECIFNRYKEEFKEGGKVGRGIRADGIPWYDITPLLGLRVPPCRKGLRLEGSKHEEESESPRPVPMTNRLANTRDICLRPGAGEVRIVHASLSLGYFGIFLMVQLEKVGERYEAIHSYFYTI</sequence>
<reference evidence="6 7" key="1">
    <citation type="submission" date="2020-07" db="EMBL/GenBank/DDBJ databases">
        <title>Comparative genomics of pyrophilous fungi reveals a link between fire events and developmental genes.</title>
        <authorList>
            <consortium name="DOE Joint Genome Institute"/>
            <person name="Steindorff A.S."/>
            <person name="Carver A."/>
            <person name="Calhoun S."/>
            <person name="Stillman K."/>
            <person name="Liu H."/>
            <person name="Lipzen A."/>
            <person name="Pangilinan J."/>
            <person name="Labutti K."/>
            <person name="Bruns T.D."/>
            <person name="Grigoriev I.V."/>
        </authorList>
    </citation>
    <scope>NUCLEOTIDE SEQUENCE [LARGE SCALE GENOMIC DNA]</scope>
    <source>
        <strain evidence="6 7">CBS 144469</strain>
    </source>
</reference>
<evidence type="ECO:0000313" key="6">
    <source>
        <dbReference type="EMBL" id="KAF6749240.1"/>
    </source>
</evidence>
<evidence type="ECO:0000256" key="2">
    <source>
        <dbReference type="ARBA" id="ARBA00022771"/>
    </source>
</evidence>
<organism evidence="6 7">
    <name type="scientific">Ephemerocybe angulata</name>
    <dbReference type="NCBI Taxonomy" id="980116"/>
    <lineage>
        <taxon>Eukaryota</taxon>
        <taxon>Fungi</taxon>
        <taxon>Dikarya</taxon>
        <taxon>Basidiomycota</taxon>
        <taxon>Agaricomycotina</taxon>
        <taxon>Agaricomycetes</taxon>
        <taxon>Agaricomycetidae</taxon>
        <taxon>Agaricales</taxon>
        <taxon>Agaricineae</taxon>
        <taxon>Psathyrellaceae</taxon>
        <taxon>Ephemerocybe</taxon>
    </lineage>
</organism>
<dbReference type="SUPFAM" id="SSF144232">
    <property type="entry name" value="HIT/MYND zinc finger-like"/>
    <property type="match status" value="1"/>
</dbReference>
<evidence type="ECO:0000259" key="5">
    <source>
        <dbReference type="PROSITE" id="PS50865"/>
    </source>
</evidence>
<dbReference type="InterPro" id="IPR002893">
    <property type="entry name" value="Znf_MYND"/>
</dbReference>
<evidence type="ECO:0000256" key="3">
    <source>
        <dbReference type="ARBA" id="ARBA00022833"/>
    </source>
</evidence>
<evidence type="ECO:0000256" key="4">
    <source>
        <dbReference type="PROSITE-ProRule" id="PRU00134"/>
    </source>
</evidence>
<protein>
    <recommendedName>
        <fullName evidence="5">MYND-type domain-containing protein</fullName>
    </recommendedName>
</protein>
<dbReference type="Gene3D" id="6.10.140.2220">
    <property type="match status" value="1"/>
</dbReference>